<dbReference type="SMART" id="SM00235">
    <property type="entry name" value="ZnMc"/>
    <property type="match status" value="1"/>
</dbReference>
<feature type="chain" id="PRO_5038439150" description="Peptidase M12A domain-containing protein" evidence="7">
    <location>
        <begin position="22"/>
        <end position="345"/>
    </location>
</feature>
<evidence type="ECO:0000259" key="8">
    <source>
        <dbReference type="PROSITE" id="PS51864"/>
    </source>
</evidence>
<accession>A0A919D985</accession>
<dbReference type="GO" id="GO:0008270">
    <property type="term" value="F:zinc ion binding"/>
    <property type="evidence" value="ECO:0007669"/>
    <property type="project" value="UniProtKB-UniRule"/>
</dbReference>
<dbReference type="SUPFAM" id="SSF55486">
    <property type="entry name" value="Metalloproteases ('zincins'), catalytic domain"/>
    <property type="match status" value="1"/>
</dbReference>
<dbReference type="InterPro" id="IPR006026">
    <property type="entry name" value="Peptidase_Metallo"/>
</dbReference>
<evidence type="ECO:0000313" key="9">
    <source>
        <dbReference type="EMBL" id="GHE25289.1"/>
    </source>
</evidence>
<keyword evidence="7" id="KW-0732">Signal</keyword>
<feature type="binding site" evidence="6">
    <location>
        <position position="249"/>
    </location>
    <ligand>
        <name>Zn(2+)</name>
        <dbReference type="ChEBI" id="CHEBI:29105"/>
        <note>catalytic</note>
    </ligand>
</feature>
<dbReference type="RefSeq" id="WP_190215536.1">
    <property type="nucleotide sequence ID" value="NZ_BNBO01000082.1"/>
</dbReference>
<dbReference type="Gene3D" id="3.40.390.10">
    <property type="entry name" value="Collagenase (Catalytic Domain)"/>
    <property type="match status" value="1"/>
</dbReference>
<dbReference type="PANTHER" id="PTHR10127">
    <property type="entry name" value="DISCOIDIN, CUB, EGF, LAMININ , AND ZINC METALLOPROTEASE DOMAIN CONTAINING"/>
    <property type="match status" value="1"/>
</dbReference>
<dbReference type="GO" id="GO:0006508">
    <property type="term" value="P:proteolysis"/>
    <property type="evidence" value="ECO:0007669"/>
    <property type="project" value="UniProtKB-KW"/>
</dbReference>
<dbReference type="EMBL" id="BNBO01000082">
    <property type="protein sequence ID" value="GHE25289.1"/>
    <property type="molecule type" value="Genomic_DNA"/>
</dbReference>
<keyword evidence="1 6" id="KW-0645">Protease</keyword>
<dbReference type="GO" id="GO:0004222">
    <property type="term" value="F:metalloendopeptidase activity"/>
    <property type="evidence" value="ECO:0007669"/>
    <property type="project" value="UniProtKB-UniRule"/>
</dbReference>
<keyword evidence="5 6" id="KW-0482">Metalloprotease</keyword>
<evidence type="ECO:0000256" key="5">
    <source>
        <dbReference type="ARBA" id="ARBA00023049"/>
    </source>
</evidence>
<feature type="signal peptide" evidence="7">
    <location>
        <begin position="1"/>
        <end position="21"/>
    </location>
</feature>
<dbReference type="PANTHER" id="PTHR10127:SF780">
    <property type="entry name" value="METALLOENDOPEPTIDASE"/>
    <property type="match status" value="1"/>
</dbReference>
<reference evidence="9" key="1">
    <citation type="journal article" date="2014" name="Int. J. Syst. Evol. Microbiol.">
        <title>Complete genome sequence of Corynebacterium casei LMG S-19264T (=DSM 44701T), isolated from a smear-ripened cheese.</title>
        <authorList>
            <consortium name="US DOE Joint Genome Institute (JGI-PGF)"/>
            <person name="Walter F."/>
            <person name="Albersmeier A."/>
            <person name="Kalinowski J."/>
            <person name="Ruckert C."/>
        </authorList>
    </citation>
    <scope>NUCLEOTIDE SEQUENCE</scope>
    <source>
        <strain evidence="9">JCM 4646</strain>
    </source>
</reference>
<comment type="caution">
    <text evidence="6">Lacks conserved residue(s) required for the propagation of feature annotation.</text>
</comment>
<sequence length="345" mass="36904">MAIRRTLTLGAVCALFLGVLAGPLSPAAGADEPASEPAQYGTVALDGLAYLSPDSVRAQVSYSCVQDSATALTVAFEQERADGLEAAGNATSDQVVCDGRTRAVTLDLVRSEGGAAFTDPAVGWSSVTLVGDEEPVAEEGFDVGRDVRSLGRSNTRYRWKRAVIPYEIDPALAADKSDEVRAAMTHWSSRTPVVFVARTADNARFYPDYVSFQPHASSCNSYVGRIGGKQAVNVPTWCKTGSIIHEVGHAVGLWHEQSRPDRDSNVRIDLAPVKESSRHNFAKRDDGTFDTAYDFASIMHYGPKAFSGNGTDTITALKPLPPGTVMGQREGLSEGDIQAVAAMYR</sequence>
<dbReference type="CDD" id="cd04280">
    <property type="entry name" value="ZnMc_astacin_like"/>
    <property type="match status" value="1"/>
</dbReference>
<dbReference type="GeneID" id="95357876"/>
<keyword evidence="2 6" id="KW-0479">Metal-binding</keyword>
<evidence type="ECO:0000256" key="4">
    <source>
        <dbReference type="ARBA" id="ARBA00022833"/>
    </source>
</evidence>
<dbReference type="InterPro" id="IPR034035">
    <property type="entry name" value="Astacin-like_dom"/>
</dbReference>
<feature type="domain" description="Peptidase M12A" evidence="8">
    <location>
        <begin position="148"/>
        <end position="345"/>
    </location>
</feature>
<dbReference type="Pfam" id="PF01400">
    <property type="entry name" value="Astacin"/>
    <property type="match status" value="1"/>
</dbReference>
<keyword evidence="4 6" id="KW-0862">Zinc</keyword>
<protein>
    <recommendedName>
        <fullName evidence="8">Peptidase M12A domain-containing protein</fullName>
    </recommendedName>
</protein>
<gene>
    <name evidence="9" type="ORF">GCM10018781_76540</name>
</gene>
<evidence type="ECO:0000256" key="3">
    <source>
        <dbReference type="ARBA" id="ARBA00022801"/>
    </source>
</evidence>
<reference evidence="9" key="2">
    <citation type="submission" date="2020-09" db="EMBL/GenBank/DDBJ databases">
        <authorList>
            <person name="Sun Q."/>
            <person name="Ohkuma M."/>
        </authorList>
    </citation>
    <scope>NUCLEOTIDE SEQUENCE</scope>
    <source>
        <strain evidence="9">JCM 4646</strain>
    </source>
</reference>
<comment type="cofactor">
    <cofactor evidence="6">
        <name>Zn(2+)</name>
        <dbReference type="ChEBI" id="CHEBI:29105"/>
    </cofactor>
    <text evidence="6">Binds 1 zinc ion per subunit.</text>
</comment>
<name>A0A919D985_9ACTN</name>
<evidence type="ECO:0000313" key="10">
    <source>
        <dbReference type="Proteomes" id="UP000617734"/>
    </source>
</evidence>
<dbReference type="PROSITE" id="PS51864">
    <property type="entry name" value="ASTACIN"/>
    <property type="match status" value="1"/>
</dbReference>
<keyword evidence="10" id="KW-1185">Reference proteome</keyword>
<evidence type="ECO:0000256" key="1">
    <source>
        <dbReference type="ARBA" id="ARBA00022670"/>
    </source>
</evidence>
<feature type="binding site" evidence="6">
    <location>
        <position position="255"/>
    </location>
    <ligand>
        <name>Zn(2+)</name>
        <dbReference type="ChEBI" id="CHEBI:29105"/>
        <note>catalytic</note>
    </ligand>
</feature>
<comment type="caution">
    <text evidence="9">The sequence shown here is derived from an EMBL/GenBank/DDBJ whole genome shotgun (WGS) entry which is preliminary data.</text>
</comment>
<dbReference type="InterPro" id="IPR024079">
    <property type="entry name" value="MetalloPept_cat_dom_sf"/>
</dbReference>
<keyword evidence="3 6" id="KW-0378">Hydrolase</keyword>
<evidence type="ECO:0000256" key="7">
    <source>
        <dbReference type="SAM" id="SignalP"/>
    </source>
</evidence>
<dbReference type="PRINTS" id="PR00480">
    <property type="entry name" value="ASTACIN"/>
</dbReference>
<feature type="active site" evidence="6">
    <location>
        <position position="246"/>
    </location>
</feature>
<feature type="binding site" evidence="6">
    <location>
        <position position="245"/>
    </location>
    <ligand>
        <name>Zn(2+)</name>
        <dbReference type="ChEBI" id="CHEBI:29105"/>
        <note>catalytic</note>
    </ligand>
</feature>
<evidence type="ECO:0000256" key="2">
    <source>
        <dbReference type="ARBA" id="ARBA00022723"/>
    </source>
</evidence>
<dbReference type="Proteomes" id="UP000617734">
    <property type="component" value="Unassembled WGS sequence"/>
</dbReference>
<dbReference type="InterPro" id="IPR001506">
    <property type="entry name" value="Peptidase_M12A"/>
</dbReference>
<evidence type="ECO:0000256" key="6">
    <source>
        <dbReference type="PROSITE-ProRule" id="PRU01211"/>
    </source>
</evidence>
<proteinExistence type="predicted"/>
<dbReference type="AlphaFoldDB" id="A0A919D985"/>
<organism evidence="9 10">
    <name type="scientific">Kitasatospora indigofera</name>
    <dbReference type="NCBI Taxonomy" id="67307"/>
    <lineage>
        <taxon>Bacteria</taxon>
        <taxon>Bacillati</taxon>
        <taxon>Actinomycetota</taxon>
        <taxon>Actinomycetes</taxon>
        <taxon>Kitasatosporales</taxon>
        <taxon>Streptomycetaceae</taxon>
        <taxon>Kitasatospora</taxon>
    </lineage>
</organism>